<evidence type="ECO:0000313" key="3">
    <source>
        <dbReference type="Proteomes" id="UP001519288"/>
    </source>
</evidence>
<sequence>MEEGEHPKAAFLREIEEELGYKANIVHELGYIEEHKSMTCFMQRSYCYIAQTVGVCNEPRFTEQEQALGLSIHWMTMDKAVELMHASVLHSYDYAAKFMTYRDQLILAESYNFLSCAK</sequence>
<reference evidence="2 3" key="1">
    <citation type="submission" date="2021-03" db="EMBL/GenBank/DDBJ databases">
        <title>Genomic Encyclopedia of Type Strains, Phase IV (KMG-IV): sequencing the most valuable type-strain genomes for metagenomic binning, comparative biology and taxonomic classification.</title>
        <authorList>
            <person name="Goeker M."/>
        </authorList>
    </citation>
    <scope>NUCLEOTIDE SEQUENCE [LARGE SCALE GENOMIC DNA]</scope>
    <source>
        <strain evidence="2 3">DSM 26806</strain>
    </source>
</reference>
<organism evidence="2 3">
    <name type="scientific">Paenibacillus shirakamiensis</name>
    <dbReference type="NCBI Taxonomy" id="1265935"/>
    <lineage>
        <taxon>Bacteria</taxon>
        <taxon>Bacillati</taxon>
        <taxon>Bacillota</taxon>
        <taxon>Bacilli</taxon>
        <taxon>Bacillales</taxon>
        <taxon>Paenibacillaceae</taxon>
        <taxon>Paenibacillus</taxon>
    </lineage>
</organism>
<gene>
    <name evidence="2" type="ORF">J2Z69_001125</name>
</gene>
<proteinExistence type="predicted"/>
<comment type="caution">
    <text evidence="2">The sequence shown here is derived from an EMBL/GenBank/DDBJ whole genome shotgun (WGS) entry which is preliminary data.</text>
</comment>
<dbReference type="Gene3D" id="3.90.79.10">
    <property type="entry name" value="Nucleoside Triphosphate Pyrophosphohydrolase"/>
    <property type="match status" value="1"/>
</dbReference>
<evidence type="ECO:0000259" key="1">
    <source>
        <dbReference type="PROSITE" id="PS51462"/>
    </source>
</evidence>
<dbReference type="EMBL" id="JAGGLD010000001">
    <property type="protein sequence ID" value="MBP2000106.1"/>
    <property type="molecule type" value="Genomic_DNA"/>
</dbReference>
<dbReference type="Proteomes" id="UP001519288">
    <property type="component" value="Unassembled WGS sequence"/>
</dbReference>
<dbReference type="InterPro" id="IPR000086">
    <property type="entry name" value="NUDIX_hydrolase_dom"/>
</dbReference>
<evidence type="ECO:0000313" key="2">
    <source>
        <dbReference type="EMBL" id="MBP2000106.1"/>
    </source>
</evidence>
<accession>A0ABS4JEH4</accession>
<dbReference type="CDD" id="cd02883">
    <property type="entry name" value="NUDIX_Hydrolase"/>
    <property type="match status" value="1"/>
</dbReference>
<feature type="domain" description="Nudix hydrolase" evidence="1">
    <location>
        <begin position="1"/>
        <end position="97"/>
    </location>
</feature>
<dbReference type="SUPFAM" id="SSF55811">
    <property type="entry name" value="Nudix"/>
    <property type="match status" value="1"/>
</dbReference>
<dbReference type="Pfam" id="PF00293">
    <property type="entry name" value="NUDIX"/>
    <property type="match status" value="1"/>
</dbReference>
<dbReference type="InterPro" id="IPR015797">
    <property type="entry name" value="NUDIX_hydrolase-like_dom_sf"/>
</dbReference>
<protein>
    <submittedName>
        <fullName evidence="2">ADP-ribose pyrophosphatase YjhB (NUDIX family)</fullName>
    </submittedName>
</protein>
<dbReference type="PROSITE" id="PS51462">
    <property type="entry name" value="NUDIX"/>
    <property type="match status" value="1"/>
</dbReference>
<name>A0ABS4JEH4_9BACL</name>
<keyword evidence="3" id="KW-1185">Reference proteome</keyword>